<evidence type="ECO:0000313" key="5">
    <source>
        <dbReference type="Proteomes" id="UP000235658"/>
    </source>
</evidence>
<dbReference type="AlphaFoldDB" id="A0A2N6UJN0"/>
<keyword evidence="1" id="KW-0235">DNA replication</keyword>
<dbReference type="SUPFAM" id="SSF49493">
    <property type="entry name" value="HSP40/DnaJ peptide-binding domain"/>
    <property type="match status" value="2"/>
</dbReference>
<feature type="domain" description="J" evidence="3">
    <location>
        <begin position="5"/>
        <end position="70"/>
    </location>
</feature>
<dbReference type="InterPro" id="IPR051938">
    <property type="entry name" value="Apopto_cytoskel_mod"/>
</dbReference>
<dbReference type="InterPro" id="IPR001623">
    <property type="entry name" value="DnaJ_domain"/>
</dbReference>
<dbReference type="PANTHER" id="PTHR44145:SF3">
    <property type="entry name" value="DNAJ HOMOLOG SUBFAMILY A MEMBER 3, MITOCHONDRIAL"/>
    <property type="match status" value="1"/>
</dbReference>
<dbReference type="InterPro" id="IPR002939">
    <property type="entry name" value="DnaJ_C"/>
</dbReference>
<dbReference type="PROSITE" id="PS50076">
    <property type="entry name" value="DNAJ_2"/>
    <property type="match status" value="1"/>
</dbReference>
<dbReference type="InterPro" id="IPR008971">
    <property type="entry name" value="HSP40/DnaJ_pept-bd"/>
</dbReference>
<evidence type="ECO:0000256" key="1">
    <source>
        <dbReference type="ARBA" id="ARBA00022705"/>
    </source>
</evidence>
<proteinExistence type="predicted"/>
<dbReference type="PANTHER" id="PTHR44145">
    <property type="entry name" value="DNAJ HOMOLOG SUBFAMILY A MEMBER 3, MITOCHONDRIAL"/>
    <property type="match status" value="1"/>
</dbReference>
<name>A0A2N6UJN0_9FIRM</name>
<dbReference type="GeneID" id="84578292"/>
<sequence>MKYQDYYEILGVDKKADANEIKKAYRKLAKKYHPDLHPDDKEASEKFAKINEAYEVLSDENKRKQYDMFGQSGNFSQGQNFDPSQYGFSDLFSNFGAGNGSYTYTSSTGGSSGFSDFFETLFGGGRSSSRSSSTNFGGFGSSFKNGFTKAKKSKIKAKVNISLDEAMSGVARTLKLKDKETNSIKEININIPSGMTSGKNLKIDGSKYNLNADIYVKVQIKEDSTYRLDGLDIIKKERVSPWDAYFGEKITVDSPNGKFKINIPEKIEAGNKIRIKGKGYKDLKGKVGDLYIEILIDNPKDLSKDQIDLYKKLKELN</sequence>
<gene>
    <name evidence="4" type="ORF">CJ192_03760</name>
</gene>
<dbReference type="GO" id="GO:0051082">
    <property type="term" value="F:unfolded protein binding"/>
    <property type="evidence" value="ECO:0007669"/>
    <property type="project" value="InterPro"/>
</dbReference>
<evidence type="ECO:0000259" key="3">
    <source>
        <dbReference type="PROSITE" id="PS50076"/>
    </source>
</evidence>
<reference evidence="4 5" key="1">
    <citation type="submission" date="2017-09" db="EMBL/GenBank/DDBJ databases">
        <title>Bacterial strain isolated from the female urinary microbiota.</title>
        <authorList>
            <person name="Thomas-White K."/>
            <person name="Kumar N."/>
            <person name="Forster S."/>
            <person name="Putonti C."/>
            <person name="Lawley T."/>
            <person name="Wolfe A.J."/>
        </authorList>
    </citation>
    <scope>NUCLEOTIDE SEQUENCE [LARGE SCALE GENOMIC DNA]</scope>
    <source>
        <strain evidence="4 5">UMB0204</strain>
    </source>
</reference>
<dbReference type="InterPro" id="IPR036869">
    <property type="entry name" value="J_dom_sf"/>
</dbReference>
<dbReference type="PROSITE" id="PS00636">
    <property type="entry name" value="DNAJ_1"/>
    <property type="match status" value="1"/>
</dbReference>
<evidence type="ECO:0000256" key="2">
    <source>
        <dbReference type="ARBA" id="ARBA00023186"/>
    </source>
</evidence>
<dbReference type="GO" id="GO:0006260">
    <property type="term" value="P:DNA replication"/>
    <property type="evidence" value="ECO:0007669"/>
    <property type="project" value="UniProtKB-KW"/>
</dbReference>
<dbReference type="PRINTS" id="PR00625">
    <property type="entry name" value="JDOMAIN"/>
</dbReference>
<accession>A0A2N6UJN0</accession>
<dbReference type="RefSeq" id="WP_102197826.1">
    <property type="nucleotide sequence ID" value="NZ_PNHP01000002.1"/>
</dbReference>
<comment type="caution">
    <text evidence="4">The sequence shown here is derived from an EMBL/GenBank/DDBJ whole genome shotgun (WGS) entry which is preliminary data.</text>
</comment>
<dbReference type="Pfam" id="PF01556">
    <property type="entry name" value="DnaJ_C"/>
    <property type="match status" value="1"/>
</dbReference>
<dbReference type="Pfam" id="PF00226">
    <property type="entry name" value="DnaJ"/>
    <property type="match status" value="1"/>
</dbReference>
<dbReference type="CDD" id="cd06257">
    <property type="entry name" value="DnaJ"/>
    <property type="match status" value="1"/>
</dbReference>
<dbReference type="EMBL" id="PNHP01000002">
    <property type="protein sequence ID" value="PMC81874.1"/>
    <property type="molecule type" value="Genomic_DNA"/>
</dbReference>
<dbReference type="SMART" id="SM00271">
    <property type="entry name" value="DnaJ"/>
    <property type="match status" value="1"/>
</dbReference>
<dbReference type="GO" id="GO:0006457">
    <property type="term" value="P:protein folding"/>
    <property type="evidence" value="ECO:0007669"/>
    <property type="project" value="InterPro"/>
</dbReference>
<dbReference type="Gene3D" id="1.10.287.110">
    <property type="entry name" value="DnaJ domain"/>
    <property type="match status" value="1"/>
</dbReference>
<protein>
    <submittedName>
        <fullName evidence="4">J domain-containing protein</fullName>
    </submittedName>
</protein>
<evidence type="ECO:0000313" key="4">
    <source>
        <dbReference type="EMBL" id="PMC81874.1"/>
    </source>
</evidence>
<dbReference type="Proteomes" id="UP000235658">
    <property type="component" value="Unassembled WGS sequence"/>
</dbReference>
<dbReference type="CDD" id="cd10747">
    <property type="entry name" value="DnaJ_C"/>
    <property type="match status" value="1"/>
</dbReference>
<dbReference type="InterPro" id="IPR018253">
    <property type="entry name" value="DnaJ_domain_CS"/>
</dbReference>
<organism evidence="4 5">
    <name type="scientific">Anaerococcus hydrogenalis</name>
    <dbReference type="NCBI Taxonomy" id="33029"/>
    <lineage>
        <taxon>Bacteria</taxon>
        <taxon>Bacillati</taxon>
        <taxon>Bacillota</taxon>
        <taxon>Tissierellia</taxon>
        <taxon>Tissierellales</taxon>
        <taxon>Peptoniphilaceae</taxon>
        <taxon>Anaerococcus</taxon>
    </lineage>
</organism>
<dbReference type="SUPFAM" id="SSF46565">
    <property type="entry name" value="Chaperone J-domain"/>
    <property type="match status" value="1"/>
</dbReference>
<keyword evidence="2" id="KW-0143">Chaperone</keyword>
<dbReference type="Gene3D" id="2.60.260.20">
    <property type="entry name" value="Urease metallochaperone UreE, N-terminal domain"/>
    <property type="match status" value="2"/>
</dbReference>